<dbReference type="Proteomes" id="UP001066276">
    <property type="component" value="Chromosome 6"/>
</dbReference>
<feature type="region of interest" description="Disordered" evidence="1">
    <location>
        <begin position="90"/>
        <end position="121"/>
    </location>
</feature>
<evidence type="ECO:0000313" key="3">
    <source>
        <dbReference type="Proteomes" id="UP001066276"/>
    </source>
</evidence>
<name>A0AAV7QYI5_PLEWA</name>
<proteinExistence type="predicted"/>
<organism evidence="2 3">
    <name type="scientific">Pleurodeles waltl</name>
    <name type="common">Iberian ribbed newt</name>
    <dbReference type="NCBI Taxonomy" id="8319"/>
    <lineage>
        <taxon>Eukaryota</taxon>
        <taxon>Metazoa</taxon>
        <taxon>Chordata</taxon>
        <taxon>Craniata</taxon>
        <taxon>Vertebrata</taxon>
        <taxon>Euteleostomi</taxon>
        <taxon>Amphibia</taxon>
        <taxon>Batrachia</taxon>
        <taxon>Caudata</taxon>
        <taxon>Salamandroidea</taxon>
        <taxon>Salamandridae</taxon>
        <taxon>Pleurodelinae</taxon>
        <taxon>Pleurodeles</taxon>
    </lineage>
</organism>
<evidence type="ECO:0000256" key="1">
    <source>
        <dbReference type="SAM" id="MobiDB-lite"/>
    </source>
</evidence>
<sequence length="121" mass="13434">MVTFIVEVSLKVTFLFFLKMIKREEKETQKEEVPFDTARSREAGHLNAFSPLRSFPTRLTLCWPSFVTKVLGPLLVTLLPSPMPATSTVADTNLDAGTTFSTGTPETPKVRDYPPMVQKGG</sequence>
<evidence type="ECO:0000313" key="2">
    <source>
        <dbReference type="EMBL" id="KAJ1145050.1"/>
    </source>
</evidence>
<dbReference type="EMBL" id="JANPWB010000010">
    <property type="protein sequence ID" value="KAJ1145050.1"/>
    <property type="molecule type" value="Genomic_DNA"/>
</dbReference>
<keyword evidence="3" id="KW-1185">Reference proteome</keyword>
<feature type="compositionally biased region" description="Polar residues" evidence="1">
    <location>
        <begin position="90"/>
        <end position="105"/>
    </location>
</feature>
<gene>
    <name evidence="2" type="ORF">NDU88_011342</name>
</gene>
<comment type="caution">
    <text evidence="2">The sequence shown here is derived from an EMBL/GenBank/DDBJ whole genome shotgun (WGS) entry which is preliminary data.</text>
</comment>
<protein>
    <submittedName>
        <fullName evidence="2">Uncharacterized protein</fullName>
    </submittedName>
</protein>
<accession>A0AAV7QYI5</accession>
<reference evidence="2" key="1">
    <citation type="journal article" date="2022" name="bioRxiv">
        <title>Sequencing and chromosome-scale assembly of the giantPleurodeles waltlgenome.</title>
        <authorList>
            <person name="Brown T."/>
            <person name="Elewa A."/>
            <person name="Iarovenko S."/>
            <person name="Subramanian E."/>
            <person name="Araus A.J."/>
            <person name="Petzold A."/>
            <person name="Susuki M."/>
            <person name="Suzuki K.-i.T."/>
            <person name="Hayashi T."/>
            <person name="Toyoda A."/>
            <person name="Oliveira C."/>
            <person name="Osipova E."/>
            <person name="Leigh N.D."/>
            <person name="Simon A."/>
            <person name="Yun M.H."/>
        </authorList>
    </citation>
    <scope>NUCLEOTIDE SEQUENCE</scope>
    <source>
        <strain evidence="2">20211129_DDA</strain>
        <tissue evidence="2">Liver</tissue>
    </source>
</reference>
<dbReference type="AlphaFoldDB" id="A0AAV7QYI5"/>